<dbReference type="EMBL" id="LHQQ01000337">
    <property type="protein sequence ID" value="KOS37243.1"/>
    <property type="molecule type" value="Genomic_DNA"/>
</dbReference>
<accession>A0A0M9WAM2</accession>
<evidence type="ECO:0000313" key="1">
    <source>
        <dbReference type="EMBL" id="KOS37243.1"/>
    </source>
</evidence>
<proteinExistence type="predicted"/>
<keyword evidence="2" id="KW-1185">Reference proteome</keyword>
<comment type="caution">
    <text evidence="1">The sequence shown here is derived from an EMBL/GenBank/DDBJ whole genome shotgun (WGS) entry which is preliminary data.</text>
</comment>
<gene>
    <name evidence="1" type="ORF">ACN38_g11959</name>
</gene>
<reference evidence="1 2" key="1">
    <citation type="submission" date="2015-08" db="EMBL/GenBank/DDBJ databases">
        <title>Genome sequencing of Penicillium nordicum.</title>
        <authorList>
            <person name="Nguyen H.D."/>
            <person name="Seifert K.A."/>
        </authorList>
    </citation>
    <scope>NUCLEOTIDE SEQUENCE [LARGE SCALE GENOMIC DNA]</scope>
    <source>
        <strain evidence="1 2">DAOMC 185683</strain>
    </source>
</reference>
<protein>
    <submittedName>
        <fullName evidence="1">Uncharacterized protein</fullName>
    </submittedName>
</protein>
<evidence type="ECO:0000313" key="2">
    <source>
        <dbReference type="Proteomes" id="UP000037696"/>
    </source>
</evidence>
<name>A0A0M9WAM2_9EURO</name>
<organism evidence="1 2">
    <name type="scientific">Penicillium nordicum</name>
    <dbReference type="NCBI Taxonomy" id="229535"/>
    <lineage>
        <taxon>Eukaryota</taxon>
        <taxon>Fungi</taxon>
        <taxon>Dikarya</taxon>
        <taxon>Ascomycota</taxon>
        <taxon>Pezizomycotina</taxon>
        <taxon>Eurotiomycetes</taxon>
        <taxon>Eurotiomycetidae</taxon>
        <taxon>Eurotiales</taxon>
        <taxon>Aspergillaceae</taxon>
        <taxon>Penicillium</taxon>
    </lineage>
</organism>
<dbReference type="Proteomes" id="UP000037696">
    <property type="component" value="Unassembled WGS sequence"/>
</dbReference>
<dbReference type="AlphaFoldDB" id="A0A0M9WAM2"/>
<sequence length="150" mass="16726">MRHTLGSARAVGSGKGAESDCVHRGILVISLAINYLYWRVLSLINPYQWAVEDKYIYDQYSGIDILGALPSIVPRYTRNDLLPTFLGNSDLSYSITFMTLSINIHPQELVSEGISIIRCKPSTEDLTTYSLDTSGRRYDEAKGSRFKAGV</sequence>